<dbReference type="EMBL" id="LWDL01000003">
    <property type="protein sequence ID" value="OQW54462.1"/>
    <property type="molecule type" value="Genomic_DNA"/>
</dbReference>
<evidence type="ECO:0000313" key="2">
    <source>
        <dbReference type="Proteomes" id="UP000192872"/>
    </source>
</evidence>
<organism evidence="1 2">
    <name type="scientific">Candidatus Raskinella chloraquaticus</name>
    <dbReference type="NCBI Taxonomy" id="1951219"/>
    <lineage>
        <taxon>Bacteria</taxon>
        <taxon>Pseudomonadati</taxon>
        <taxon>Pseudomonadota</taxon>
        <taxon>Alphaproteobacteria</taxon>
        <taxon>Hyphomicrobiales</taxon>
        <taxon>Phreatobacteraceae</taxon>
        <taxon>Candidatus Raskinella</taxon>
    </lineage>
</organism>
<accession>A0A1W9I4D9</accession>
<gene>
    <name evidence="1" type="ORF">A4S15_04420</name>
</gene>
<dbReference type="Proteomes" id="UP000192872">
    <property type="component" value="Unassembled WGS sequence"/>
</dbReference>
<dbReference type="RefSeq" id="WP_376803295.1">
    <property type="nucleotide sequence ID" value="NZ_DHWE01000018.1"/>
</dbReference>
<proteinExistence type="predicted"/>
<protein>
    <recommendedName>
        <fullName evidence="3">DUF4164 domain-containing protein</fullName>
    </recommendedName>
</protein>
<sequence length="93" mass="10103">MMQSTPLDAALNRLQSSLDVLEAAVVRRKASEDVVAQLEEDVHLLAVDRSKLASTCDHLKAEATILSRANLAASLRVDHALEALREVLAEEEA</sequence>
<evidence type="ECO:0008006" key="3">
    <source>
        <dbReference type="Google" id="ProtNLM"/>
    </source>
</evidence>
<dbReference type="InterPro" id="IPR025310">
    <property type="entry name" value="DUF4164"/>
</dbReference>
<reference evidence="1 2" key="1">
    <citation type="journal article" date="2017" name="Water Res.">
        <title>Comammox in drinking water systems.</title>
        <authorList>
            <person name="Wang Y."/>
            <person name="Ma L."/>
            <person name="Mao Y."/>
            <person name="Jiang X."/>
            <person name="Xia Y."/>
            <person name="Yu K."/>
            <person name="Li B."/>
            <person name="Zhang T."/>
        </authorList>
    </citation>
    <scope>NUCLEOTIDE SEQUENCE [LARGE SCALE GENOMIC DNA]</scope>
    <source>
        <strain evidence="1">SG_bin8</strain>
    </source>
</reference>
<dbReference type="AlphaFoldDB" id="A0A1W9I4D9"/>
<comment type="caution">
    <text evidence="1">The sequence shown here is derived from an EMBL/GenBank/DDBJ whole genome shotgun (WGS) entry which is preliminary data.</text>
</comment>
<dbReference type="Pfam" id="PF13747">
    <property type="entry name" value="DUF4164"/>
    <property type="match status" value="1"/>
</dbReference>
<evidence type="ECO:0000313" key="1">
    <source>
        <dbReference type="EMBL" id="OQW54462.1"/>
    </source>
</evidence>
<dbReference type="STRING" id="1827387.A4S15_04420"/>
<name>A0A1W9I4D9_9HYPH</name>